<evidence type="ECO:0000256" key="5">
    <source>
        <dbReference type="SAM" id="Phobius"/>
    </source>
</evidence>
<keyword evidence="3 5" id="KW-1133">Transmembrane helix</keyword>
<sequence>MKLYRHIRSFRILSNPCSKQGFHSTARHFMPNNTLNASNPSGNDGNALSSHKAYDMVKQMSEIDRDNLRFALNQFELDQIKIKFEGEMAASRWRTPKQSHIPGHIEHHQSGIFYETAIDDETSQKLVEAHAVIPPTKDELMKIMIVNAVPFLGFGFLDNFFMIVAGDYIEHTMGMYMCISTMGAAGLGNTISDVLGLGLAHYVERFCEFIGLRPPKLTQEQMELRASRRVASYGRAIGITIGCLLGMVPLLFMNKKIPDNNQGNESETPKPIKL</sequence>
<dbReference type="Proteomes" id="UP001151699">
    <property type="component" value="Chromosome A"/>
</dbReference>
<dbReference type="AlphaFoldDB" id="A0A9Q0S9T4"/>
<proteinExistence type="predicted"/>
<dbReference type="EMBL" id="WJQU01000001">
    <property type="protein sequence ID" value="KAJ6648800.1"/>
    <property type="molecule type" value="Genomic_DNA"/>
</dbReference>
<dbReference type="GO" id="GO:0016020">
    <property type="term" value="C:membrane"/>
    <property type="evidence" value="ECO:0007669"/>
    <property type="project" value="UniProtKB-SubCell"/>
</dbReference>
<comment type="subcellular location">
    <subcellularLocation>
        <location evidence="1">Membrane</location>
        <topology evidence="1">Multi-pass membrane protein</topology>
    </subcellularLocation>
</comment>
<dbReference type="Pfam" id="PF10507">
    <property type="entry name" value="TMEM65"/>
    <property type="match status" value="1"/>
</dbReference>
<gene>
    <name evidence="6" type="primary">TMEM65</name>
    <name evidence="6" type="ORF">Bhyg_04032</name>
</gene>
<dbReference type="OrthoDB" id="430821at2759"/>
<evidence type="ECO:0000256" key="1">
    <source>
        <dbReference type="ARBA" id="ARBA00004141"/>
    </source>
</evidence>
<evidence type="ECO:0000313" key="7">
    <source>
        <dbReference type="Proteomes" id="UP001151699"/>
    </source>
</evidence>
<reference evidence="6" key="1">
    <citation type="submission" date="2022-07" db="EMBL/GenBank/DDBJ databases">
        <authorList>
            <person name="Trinca V."/>
            <person name="Uliana J.V.C."/>
            <person name="Torres T.T."/>
            <person name="Ward R.J."/>
            <person name="Monesi N."/>
        </authorList>
    </citation>
    <scope>NUCLEOTIDE SEQUENCE</scope>
    <source>
        <strain evidence="6">HSMRA1968</strain>
        <tissue evidence="6">Whole embryos</tissue>
    </source>
</reference>
<dbReference type="GO" id="GO:0005739">
    <property type="term" value="C:mitochondrion"/>
    <property type="evidence" value="ECO:0007669"/>
    <property type="project" value="TreeGrafter"/>
</dbReference>
<dbReference type="PANTHER" id="PTHR21706">
    <property type="entry name" value="TRANSMEMBRANE PROTEIN 65"/>
    <property type="match status" value="1"/>
</dbReference>
<dbReference type="PANTHER" id="PTHR21706:SF15">
    <property type="entry name" value="TRANSMEMBRANE PROTEIN 65"/>
    <property type="match status" value="1"/>
</dbReference>
<protein>
    <submittedName>
        <fullName evidence="6">Transmembrane protein</fullName>
    </submittedName>
</protein>
<evidence type="ECO:0000313" key="6">
    <source>
        <dbReference type="EMBL" id="KAJ6648800.1"/>
    </source>
</evidence>
<feature type="transmembrane region" description="Helical" evidence="5">
    <location>
        <begin position="143"/>
        <end position="165"/>
    </location>
</feature>
<feature type="transmembrane region" description="Helical" evidence="5">
    <location>
        <begin position="232"/>
        <end position="252"/>
    </location>
</feature>
<keyword evidence="4 5" id="KW-0472">Membrane</keyword>
<organism evidence="6 7">
    <name type="scientific">Pseudolycoriella hygida</name>
    <dbReference type="NCBI Taxonomy" id="35572"/>
    <lineage>
        <taxon>Eukaryota</taxon>
        <taxon>Metazoa</taxon>
        <taxon>Ecdysozoa</taxon>
        <taxon>Arthropoda</taxon>
        <taxon>Hexapoda</taxon>
        <taxon>Insecta</taxon>
        <taxon>Pterygota</taxon>
        <taxon>Neoptera</taxon>
        <taxon>Endopterygota</taxon>
        <taxon>Diptera</taxon>
        <taxon>Nematocera</taxon>
        <taxon>Sciaroidea</taxon>
        <taxon>Sciaridae</taxon>
        <taxon>Pseudolycoriella</taxon>
    </lineage>
</organism>
<name>A0A9Q0S9T4_9DIPT</name>
<accession>A0A9Q0S9T4</accession>
<evidence type="ECO:0000256" key="2">
    <source>
        <dbReference type="ARBA" id="ARBA00022692"/>
    </source>
</evidence>
<keyword evidence="2 5" id="KW-0812">Transmembrane</keyword>
<evidence type="ECO:0000256" key="3">
    <source>
        <dbReference type="ARBA" id="ARBA00022989"/>
    </source>
</evidence>
<comment type="caution">
    <text evidence="6">The sequence shown here is derived from an EMBL/GenBank/DDBJ whole genome shotgun (WGS) entry which is preliminary data.</text>
</comment>
<evidence type="ECO:0000256" key="4">
    <source>
        <dbReference type="ARBA" id="ARBA00023136"/>
    </source>
</evidence>
<dbReference type="InterPro" id="IPR019537">
    <property type="entry name" value="TMEM65"/>
</dbReference>
<keyword evidence="7" id="KW-1185">Reference proteome</keyword>